<sequence length="195" mass="21136">MCPVQSLALSLLPSQPSHRSLSTYSPNSTPLRIMDTPQTTLDVQSMRDLCIVAVPFDAPSVQDVQRSVRRIQRNAKAVPRYIPGAVFKPSGRTIYSIGLDATDSLEDRTTAVSVAQKTQSSLAPGPTDNESNFSGAEGAEGTRSNKKESAGNHKDTPATNVVPKTSSPKKRKNSPNDEDKSSVGLRRSKRVRFKL</sequence>
<dbReference type="Proteomes" id="UP001055072">
    <property type="component" value="Unassembled WGS sequence"/>
</dbReference>
<reference evidence="1" key="1">
    <citation type="journal article" date="2021" name="Environ. Microbiol.">
        <title>Gene family expansions and transcriptome signatures uncover fungal adaptations to wood decay.</title>
        <authorList>
            <person name="Hage H."/>
            <person name="Miyauchi S."/>
            <person name="Viragh M."/>
            <person name="Drula E."/>
            <person name="Min B."/>
            <person name="Chaduli D."/>
            <person name="Navarro D."/>
            <person name="Favel A."/>
            <person name="Norest M."/>
            <person name="Lesage-Meessen L."/>
            <person name="Balint B."/>
            <person name="Merenyi Z."/>
            <person name="de Eugenio L."/>
            <person name="Morin E."/>
            <person name="Martinez A.T."/>
            <person name="Baldrian P."/>
            <person name="Stursova M."/>
            <person name="Martinez M.J."/>
            <person name="Novotny C."/>
            <person name="Magnuson J.K."/>
            <person name="Spatafora J.W."/>
            <person name="Maurice S."/>
            <person name="Pangilinan J."/>
            <person name="Andreopoulos W."/>
            <person name="LaButti K."/>
            <person name="Hundley H."/>
            <person name="Na H."/>
            <person name="Kuo A."/>
            <person name="Barry K."/>
            <person name="Lipzen A."/>
            <person name="Henrissat B."/>
            <person name="Riley R."/>
            <person name="Ahrendt S."/>
            <person name="Nagy L.G."/>
            <person name="Grigoriev I.V."/>
            <person name="Martin F."/>
            <person name="Rosso M.N."/>
        </authorList>
    </citation>
    <scope>NUCLEOTIDE SEQUENCE</scope>
    <source>
        <strain evidence="1">CBS 384.51</strain>
    </source>
</reference>
<keyword evidence="2" id="KW-1185">Reference proteome</keyword>
<name>A0ACB8TSN6_9APHY</name>
<accession>A0ACB8TSN6</accession>
<dbReference type="EMBL" id="MU274936">
    <property type="protein sequence ID" value="KAI0084964.1"/>
    <property type="molecule type" value="Genomic_DNA"/>
</dbReference>
<gene>
    <name evidence="1" type="ORF">BDY19DRAFT_468015</name>
</gene>
<evidence type="ECO:0000313" key="2">
    <source>
        <dbReference type="Proteomes" id="UP001055072"/>
    </source>
</evidence>
<evidence type="ECO:0000313" key="1">
    <source>
        <dbReference type="EMBL" id="KAI0084964.1"/>
    </source>
</evidence>
<organism evidence="1 2">
    <name type="scientific">Irpex rosettiformis</name>
    <dbReference type="NCBI Taxonomy" id="378272"/>
    <lineage>
        <taxon>Eukaryota</taxon>
        <taxon>Fungi</taxon>
        <taxon>Dikarya</taxon>
        <taxon>Basidiomycota</taxon>
        <taxon>Agaricomycotina</taxon>
        <taxon>Agaricomycetes</taxon>
        <taxon>Polyporales</taxon>
        <taxon>Irpicaceae</taxon>
        <taxon>Irpex</taxon>
    </lineage>
</organism>
<protein>
    <submittedName>
        <fullName evidence="1">Uncharacterized protein</fullName>
    </submittedName>
</protein>
<proteinExistence type="predicted"/>
<comment type="caution">
    <text evidence="1">The sequence shown here is derived from an EMBL/GenBank/DDBJ whole genome shotgun (WGS) entry which is preliminary data.</text>
</comment>